<dbReference type="InterPro" id="IPR016024">
    <property type="entry name" value="ARM-type_fold"/>
</dbReference>
<comment type="caution">
    <text evidence="1">The sequence shown here is derived from an EMBL/GenBank/DDBJ whole genome shotgun (WGS) entry which is preliminary data.</text>
</comment>
<dbReference type="InterPro" id="IPR011989">
    <property type="entry name" value="ARM-like"/>
</dbReference>
<evidence type="ECO:0000313" key="2">
    <source>
        <dbReference type="Proteomes" id="UP000663862"/>
    </source>
</evidence>
<evidence type="ECO:0000313" key="1">
    <source>
        <dbReference type="EMBL" id="CAF4706036.1"/>
    </source>
</evidence>
<feature type="non-terminal residue" evidence="1">
    <location>
        <position position="1"/>
    </location>
</feature>
<dbReference type="EMBL" id="CAJOBQ010010588">
    <property type="protein sequence ID" value="CAF4706036.1"/>
    <property type="molecule type" value="Genomic_DNA"/>
</dbReference>
<reference evidence="1" key="1">
    <citation type="submission" date="2021-02" db="EMBL/GenBank/DDBJ databases">
        <authorList>
            <person name="Nowell W R."/>
        </authorList>
    </citation>
    <scope>NUCLEOTIDE SEQUENCE</scope>
</reference>
<dbReference type="Gene3D" id="1.25.10.10">
    <property type="entry name" value="Leucine-rich Repeat Variant"/>
    <property type="match status" value="1"/>
</dbReference>
<sequence>HITVSLIHWIPYLIDASFQQYIISSITKIVLRSLQNKMMACSNGIILALLQILNNTDENSNKLEENVLIDIFFLLENLSRFSISPQEIRYTCQLFHRNSLFKKQLLEFLIKSAKHDDPDVQCTSSYFDLQQGNSGIILPTIRRWSSLSTAHHFSFHWSNLFVLLGSDGFRIIYT</sequence>
<dbReference type="Proteomes" id="UP000663862">
    <property type="component" value="Unassembled WGS sequence"/>
</dbReference>
<protein>
    <submittedName>
        <fullName evidence="1">Uncharacterized protein</fullName>
    </submittedName>
</protein>
<proteinExistence type="predicted"/>
<gene>
    <name evidence="1" type="ORF">TSG867_LOCUS33535</name>
</gene>
<dbReference type="AlphaFoldDB" id="A0A821IQ74"/>
<organism evidence="1 2">
    <name type="scientific">Rotaria socialis</name>
    <dbReference type="NCBI Taxonomy" id="392032"/>
    <lineage>
        <taxon>Eukaryota</taxon>
        <taxon>Metazoa</taxon>
        <taxon>Spiralia</taxon>
        <taxon>Gnathifera</taxon>
        <taxon>Rotifera</taxon>
        <taxon>Eurotatoria</taxon>
        <taxon>Bdelloidea</taxon>
        <taxon>Philodinida</taxon>
        <taxon>Philodinidae</taxon>
        <taxon>Rotaria</taxon>
    </lineage>
</organism>
<accession>A0A821IQ74</accession>
<dbReference type="SUPFAM" id="SSF48371">
    <property type="entry name" value="ARM repeat"/>
    <property type="match status" value="1"/>
</dbReference>
<name>A0A821IQ74_9BILA</name>